<dbReference type="Proteomes" id="UP000054324">
    <property type="component" value="Unassembled WGS sequence"/>
</dbReference>
<dbReference type="InterPro" id="IPR045071">
    <property type="entry name" value="BBP-like"/>
</dbReference>
<dbReference type="InterPro" id="IPR036612">
    <property type="entry name" value="KH_dom_type_1_sf"/>
</dbReference>
<dbReference type="PANTHER" id="PTHR11208:SF125">
    <property type="entry name" value="KH DOMAIN-CONTAINING RNA-BINDING PROTEIN QKI"/>
    <property type="match status" value="1"/>
</dbReference>
<dbReference type="GO" id="GO:0005634">
    <property type="term" value="C:nucleus"/>
    <property type="evidence" value="ECO:0007669"/>
    <property type="project" value="TreeGrafter"/>
</dbReference>
<dbReference type="KEGG" id="ovi:T265_14662"/>
<accession>A0A074Z7Y3</accession>
<organism evidence="1 2">
    <name type="scientific">Opisthorchis viverrini</name>
    <name type="common">Southeast Asian liver fluke</name>
    <dbReference type="NCBI Taxonomy" id="6198"/>
    <lineage>
        <taxon>Eukaryota</taxon>
        <taxon>Metazoa</taxon>
        <taxon>Spiralia</taxon>
        <taxon>Lophotrochozoa</taxon>
        <taxon>Platyhelminthes</taxon>
        <taxon>Trematoda</taxon>
        <taxon>Digenea</taxon>
        <taxon>Opisthorchiida</taxon>
        <taxon>Opisthorchiata</taxon>
        <taxon>Opisthorchiidae</taxon>
        <taxon>Opisthorchis</taxon>
    </lineage>
</organism>
<dbReference type="Gene3D" id="3.30.1370.10">
    <property type="entry name" value="K Homology domain, type 1"/>
    <property type="match status" value="3"/>
</dbReference>
<dbReference type="GO" id="GO:0048024">
    <property type="term" value="P:regulation of mRNA splicing, via spliceosome"/>
    <property type="evidence" value="ECO:0007669"/>
    <property type="project" value="TreeGrafter"/>
</dbReference>
<dbReference type="PANTHER" id="PTHR11208">
    <property type="entry name" value="RNA-BINDING PROTEIN RELATED"/>
    <property type="match status" value="1"/>
</dbReference>
<gene>
    <name evidence="1" type="ORF">T265_14662</name>
</gene>
<proteinExistence type="predicted"/>
<evidence type="ECO:0000313" key="2">
    <source>
        <dbReference type="Proteomes" id="UP000054324"/>
    </source>
</evidence>
<dbReference type="GeneID" id="20328828"/>
<evidence type="ECO:0000313" key="1">
    <source>
        <dbReference type="EMBL" id="KER23316.1"/>
    </source>
</evidence>
<dbReference type="EMBL" id="KL596854">
    <property type="protein sequence ID" value="KER23316.1"/>
    <property type="molecule type" value="Genomic_DNA"/>
</dbReference>
<dbReference type="OrthoDB" id="6777263at2759"/>
<reference evidence="1 2" key="1">
    <citation type="submission" date="2013-11" db="EMBL/GenBank/DDBJ databases">
        <title>Opisthorchis viverrini - life in the bile duct.</title>
        <authorList>
            <person name="Young N.D."/>
            <person name="Nagarajan N."/>
            <person name="Lin S.J."/>
            <person name="Korhonen P.K."/>
            <person name="Jex A.R."/>
            <person name="Hall R.S."/>
            <person name="Safavi-Hemami H."/>
            <person name="Kaewkong W."/>
            <person name="Bertrand D."/>
            <person name="Gao S."/>
            <person name="Seet Q."/>
            <person name="Wongkham S."/>
            <person name="Teh B.T."/>
            <person name="Wongkham C."/>
            <person name="Intapan P.M."/>
            <person name="Maleewong W."/>
            <person name="Yang X."/>
            <person name="Hu M."/>
            <person name="Wang Z."/>
            <person name="Hofmann A."/>
            <person name="Sternberg P.W."/>
            <person name="Tan P."/>
            <person name="Wang J."/>
            <person name="Gasser R.B."/>
        </authorList>
    </citation>
    <scope>NUCLEOTIDE SEQUENCE [LARGE SCALE GENOMIC DNA]</scope>
</reference>
<sequence length="139" mass="16467">MNRGKPNWEHLDEELHVLVSVEDYENRAAVKLRRATETIRNFLEQGVRTEDMNRGKPGWEHLDEELHVLVSVEDYENRAAVKLRRPKQTNMNRGKPNWEHLDEELHVLVSVEDYENRAAVKLRRATETIRNFLEQGVRT</sequence>
<dbReference type="RefSeq" id="XP_009172935.1">
    <property type="nucleotide sequence ID" value="XM_009174671.1"/>
</dbReference>
<feature type="non-terminal residue" evidence="1">
    <location>
        <position position="139"/>
    </location>
</feature>
<protein>
    <submittedName>
        <fullName evidence="1">Uncharacterized protein</fullName>
    </submittedName>
</protein>
<dbReference type="AlphaFoldDB" id="A0A074Z7Y3"/>
<dbReference type="CTD" id="20328828"/>
<name>A0A074Z7Y3_OPIVI</name>
<dbReference type="GO" id="GO:0003729">
    <property type="term" value="F:mRNA binding"/>
    <property type="evidence" value="ECO:0007669"/>
    <property type="project" value="TreeGrafter"/>
</dbReference>
<keyword evidence="2" id="KW-1185">Reference proteome</keyword>
<dbReference type="STRING" id="6198.A0A074Z7Y3"/>